<sequence length="188" mass="21131">MIELIIVFSVLCIVCLFAKGGRKRGDNKVKAFVDSSPIDVPDGDFQKKNVSVPHKKHNTLCSKAESTFHKTLLDILPSDCIVHCQVSMMALVQPVNFKDNSKTWAKRVDFVITDRDTKVIAVIELDDSSHRQKKRQERDLYVNAAFAGHHKLLRFEAMGSYDPISIASVIEREVGLKCNISEPVTQYG</sequence>
<proteinExistence type="predicted"/>
<dbReference type="RefSeq" id="WP_046876239.1">
    <property type="nucleotide sequence ID" value="NZ_JANFKV010000039.1"/>
</dbReference>
<protein>
    <recommendedName>
        <fullName evidence="1">DUF2726 domain-containing protein</fullName>
    </recommendedName>
</protein>
<reference evidence="2 3" key="1">
    <citation type="journal article" date="2017" name="Appl. Environ. Microbiol.">
        <title>Parallel evolution of two clades of a major Atlantic endemic Vibrio parahaemolyticus pathogen lineage by independent acquisition of related pathogenicity islands.</title>
        <authorList>
            <person name="Xu F."/>
            <person name="Gonzalez-Escalona N."/>
            <person name="Drees K.P."/>
            <person name="Sebra R.P."/>
            <person name="Cooper V.S."/>
            <person name="Jones S.H."/>
            <person name="Whistler C.A."/>
        </authorList>
    </citation>
    <scope>NUCLEOTIDE SEQUENCE [LARGE SCALE GENOMIC DNA]</scope>
    <source>
        <strain evidence="2 3">MAVP-3</strain>
    </source>
</reference>
<comment type="caution">
    <text evidence="2">The sequence shown here is derived from an EMBL/GenBank/DDBJ whole genome shotgun (WGS) entry which is preliminary data.</text>
</comment>
<dbReference type="EMBL" id="NIXT01000011">
    <property type="protein sequence ID" value="OXE34774.1"/>
    <property type="molecule type" value="Genomic_DNA"/>
</dbReference>
<evidence type="ECO:0000313" key="2">
    <source>
        <dbReference type="EMBL" id="OXE34774.1"/>
    </source>
</evidence>
<accession>A0A227JJZ1</accession>
<organism evidence="2 3">
    <name type="scientific">Vibrio parahaemolyticus</name>
    <dbReference type="NCBI Taxonomy" id="670"/>
    <lineage>
        <taxon>Bacteria</taxon>
        <taxon>Pseudomonadati</taxon>
        <taxon>Pseudomonadota</taxon>
        <taxon>Gammaproteobacteria</taxon>
        <taxon>Vibrionales</taxon>
        <taxon>Vibrionaceae</taxon>
        <taxon>Vibrio</taxon>
    </lineage>
</organism>
<evidence type="ECO:0000313" key="3">
    <source>
        <dbReference type="Proteomes" id="UP000214596"/>
    </source>
</evidence>
<dbReference type="Proteomes" id="UP000214596">
    <property type="component" value="Unassembled WGS sequence"/>
</dbReference>
<evidence type="ECO:0000259" key="1">
    <source>
        <dbReference type="Pfam" id="PF10881"/>
    </source>
</evidence>
<dbReference type="Pfam" id="PF10881">
    <property type="entry name" value="DUF2726"/>
    <property type="match status" value="1"/>
</dbReference>
<feature type="domain" description="DUF2726" evidence="1">
    <location>
        <begin position="59"/>
        <end position="147"/>
    </location>
</feature>
<dbReference type="InterPro" id="IPR024402">
    <property type="entry name" value="DUF2726"/>
</dbReference>
<name>A0A227JJZ1_VIBPH</name>
<gene>
    <name evidence="2" type="ORF">CA163_00595</name>
</gene>
<dbReference type="AlphaFoldDB" id="A0A227JJZ1"/>